<keyword evidence="2" id="KW-1185">Reference proteome</keyword>
<dbReference type="EMBL" id="VICG01000005">
    <property type="protein sequence ID" value="KAA8571806.1"/>
    <property type="molecule type" value="Genomic_DNA"/>
</dbReference>
<gene>
    <name evidence="1" type="ORF">EYC84_001771</name>
</gene>
<evidence type="ECO:0000313" key="1">
    <source>
        <dbReference type="EMBL" id="KAA8571806.1"/>
    </source>
</evidence>
<protein>
    <submittedName>
        <fullName evidence="1">Uncharacterized protein</fullName>
    </submittedName>
</protein>
<accession>A0A5M9JV92</accession>
<sequence>MLVFIPPQGSNAIYIVGVHIARCLLGVAWSRVHTFKIPTIIHMSSVNYPYSCGVLDPVDLLSSRVWKEKTSWWGVLIGENLLETLSTFDGFGSSRINYFFAHTIVFSPCKALTMIIRCLLFD</sequence>
<reference evidence="1 2" key="1">
    <citation type="submission" date="2019-06" db="EMBL/GenBank/DDBJ databases">
        <title>Genome Sequence of the Brown Rot Fungal Pathogen Monilinia fructicola.</title>
        <authorList>
            <person name="De Miccolis Angelini R.M."/>
            <person name="Landi L."/>
            <person name="Abate D."/>
            <person name="Pollastro S."/>
            <person name="Romanazzi G."/>
            <person name="Faretra F."/>
        </authorList>
    </citation>
    <scope>NUCLEOTIDE SEQUENCE [LARGE SCALE GENOMIC DNA]</scope>
    <source>
        <strain evidence="1 2">Mfrc123</strain>
    </source>
</reference>
<comment type="caution">
    <text evidence="1">The sequence shown here is derived from an EMBL/GenBank/DDBJ whole genome shotgun (WGS) entry which is preliminary data.</text>
</comment>
<organism evidence="1 2">
    <name type="scientific">Monilinia fructicola</name>
    <name type="common">Brown rot fungus</name>
    <name type="synonym">Ciboria fructicola</name>
    <dbReference type="NCBI Taxonomy" id="38448"/>
    <lineage>
        <taxon>Eukaryota</taxon>
        <taxon>Fungi</taxon>
        <taxon>Dikarya</taxon>
        <taxon>Ascomycota</taxon>
        <taxon>Pezizomycotina</taxon>
        <taxon>Leotiomycetes</taxon>
        <taxon>Helotiales</taxon>
        <taxon>Sclerotiniaceae</taxon>
        <taxon>Monilinia</taxon>
    </lineage>
</organism>
<evidence type="ECO:0000313" key="2">
    <source>
        <dbReference type="Proteomes" id="UP000322873"/>
    </source>
</evidence>
<name>A0A5M9JV92_MONFR</name>
<dbReference type="Proteomes" id="UP000322873">
    <property type="component" value="Unassembled WGS sequence"/>
</dbReference>
<dbReference type="AlphaFoldDB" id="A0A5M9JV92"/>
<proteinExistence type="predicted"/>